<evidence type="ECO:0000313" key="1">
    <source>
        <dbReference type="EMBL" id="ORY92108.1"/>
    </source>
</evidence>
<organism evidence="1 2">
    <name type="scientific">Syncephalastrum racemosum</name>
    <name type="common">Filamentous fungus</name>
    <dbReference type="NCBI Taxonomy" id="13706"/>
    <lineage>
        <taxon>Eukaryota</taxon>
        <taxon>Fungi</taxon>
        <taxon>Fungi incertae sedis</taxon>
        <taxon>Mucoromycota</taxon>
        <taxon>Mucoromycotina</taxon>
        <taxon>Mucoromycetes</taxon>
        <taxon>Mucorales</taxon>
        <taxon>Syncephalastraceae</taxon>
        <taxon>Syncephalastrum</taxon>
    </lineage>
</organism>
<dbReference type="EMBL" id="MCGN01000010">
    <property type="protein sequence ID" value="ORY92108.1"/>
    <property type="molecule type" value="Genomic_DNA"/>
</dbReference>
<dbReference type="OMA" id="NHIYLHS"/>
<gene>
    <name evidence="1" type="ORF">BCR43DRAFT_497803</name>
</gene>
<proteinExistence type="predicted"/>
<dbReference type="Proteomes" id="UP000242180">
    <property type="component" value="Unassembled WGS sequence"/>
</dbReference>
<dbReference type="AlphaFoldDB" id="A0A1X2H401"/>
<keyword evidence="2" id="KW-1185">Reference proteome</keyword>
<accession>A0A1X2H401</accession>
<dbReference type="OrthoDB" id="5386199at2759"/>
<evidence type="ECO:0000313" key="2">
    <source>
        <dbReference type="Proteomes" id="UP000242180"/>
    </source>
</evidence>
<protein>
    <submittedName>
        <fullName evidence="1">Uncharacterized protein</fullName>
    </submittedName>
</protein>
<reference evidence="1 2" key="1">
    <citation type="submission" date="2016-07" db="EMBL/GenBank/DDBJ databases">
        <title>Pervasive Adenine N6-methylation of Active Genes in Fungi.</title>
        <authorList>
            <consortium name="DOE Joint Genome Institute"/>
            <person name="Mondo S.J."/>
            <person name="Dannebaum R.O."/>
            <person name="Kuo R.C."/>
            <person name="Labutti K."/>
            <person name="Haridas S."/>
            <person name="Kuo A."/>
            <person name="Salamov A."/>
            <person name="Ahrendt S.R."/>
            <person name="Lipzen A."/>
            <person name="Sullivan W."/>
            <person name="Andreopoulos W.B."/>
            <person name="Clum A."/>
            <person name="Lindquist E."/>
            <person name="Daum C."/>
            <person name="Ramamoorthy G.K."/>
            <person name="Gryganskyi A."/>
            <person name="Culley D."/>
            <person name="Magnuson J.K."/>
            <person name="James T.Y."/>
            <person name="O'Malley M.A."/>
            <person name="Stajich J.E."/>
            <person name="Spatafora J.W."/>
            <person name="Visel A."/>
            <person name="Grigoriev I.V."/>
        </authorList>
    </citation>
    <scope>NUCLEOTIDE SEQUENCE [LARGE SCALE GENOMIC DNA]</scope>
    <source>
        <strain evidence="1 2">NRRL 2496</strain>
    </source>
</reference>
<dbReference type="InParanoid" id="A0A1X2H401"/>
<sequence length="132" mass="15011">MIESTLRCMTLHCLNLAFAASLGSTGALHYLLSPFINAIYLQPGSKTITPNTQVTMETLDLLARRRHTTVALKDLEPSSGLLLTWTVRKQYQKGLPQTRFWLDKRNGVGDREAMRKILRITTENQQQKRVVL</sequence>
<comment type="caution">
    <text evidence="1">The sequence shown here is derived from an EMBL/GenBank/DDBJ whole genome shotgun (WGS) entry which is preliminary data.</text>
</comment>
<name>A0A1X2H401_SYNRA</name>